<evidence type="ECO:0000313" key="2">
    <source>
        <dbReference type="Proteomes" id="UP001056120"/>
    </source>
</evidence>
<evidence type="ECO:0000313" key="1">
    <source>
        <dbReference type="EMBL" id="KAI3813878.1"/>
    </source>
</evidence>
<protein>
    <submittedName>
        <fullName evidence="1">Uncharacterized protein</fullName>
    </submittedName>
</protein>
<dbReference type="Proteomes" id="UP001056120">
    <property type="component" value="Linkage Group LG06"/>
</dbReference>
<keyword evidence="2" id="KW-1185">Reference proteome</keyword>
<proteinExistence type="predicted"/>
<organism evidence="1 2">
    <name type="scientific">Smallanthus sonchifolius</name>
    <dbReference type="NCBI Taxonomy" id="185202"/>
    <lineage>
        <taxon>Eukaryota</taxon>
        <taxon>Viridiplantae</taxon>
        <taxon>Streptophyta</taxon>
        <taxon>Embryophyta</taxon>
        <taxon>Tracheophyta</taxon>
        <taxon>Spermatophyta</taxon>
        <taxon>Magnoliopsida</taxon>
        <taxon>eudicotyledons</taxon>
        <taxon>Gunneridae</taxon>
        <taxon>Pentapetalae</taxon>
        <taxon>asterids</taxon>
        <taxon>campanulids</taxon>
        <taxon>Asterales</taxon>
        <taxon>Asteraceae</taxon>
        <taxon>Asteroideae</taxon>
        <taxon>Heliantheae alliance</taxon>
        <taxon>Millerieae</taxon>
        <taxon>Smallanthus</taxon>
    </lineage>
</organism>
<accession>A0ACB9J084</accession>
<sequence length="158" mass="17714">MKWDASIFNWPTNENESVGWNCKITSGVPYGVFVEIVPGREGLCHVNELSPDWLSKPEVTSGAAVVVFARDCQLRDAENPILTIALVLVAGRRCHFQLSRPTTPRRIRNNKPLCSSEKQIVNILKEMLVKALVKDKRAPMESFGTYVEEGFPSKVETL</sequence>
<reference evidence="1 2" key="2">
    <citation type="journal article" date="2022" name="Mol. Ecol. Resour.">
        <title>The genomes of chicory, endive, great burdock and yacon provide insights into Asteraceae paleo-polyploidization history and plant inulin production.</title>
        <authorList>
            <person name="Fan W."/>
            <person name="Wang S."/>
            <person name="Wang H."/>
            <person name="Wang A."/>
            <person name="Jiang F."/>
            <person name="Liu H."/>
            <person name="Zhao H."/>
            <person name="Xu D."/>
            <person name="Zhang Y."/>
        </authorList>
    </citation>
    <scope>NUCLEOTIDE SEQUENCE [LARGE SCALE GENOMIC DNA]</scope>
    <source>
        <strain evidence="2">cv. Yunnan</strain>
        <tissue evidence="1">Leaves</tissue>
    </source>
</reference>
<gene>
    <name evidence="1" type="ORF">L1987_18613</name>
</gene>
<reference evidence="2" key="1">
    <citation type="journal article" date="2022" name="Mol. Ecol. Resour.">
        <title>The genomes of chicory, endive, great burdock and yacon provide insights into Asteraceae palaeo-polyploidization history and plant inulin production.</title>
        <authorList>
            <person name="Fan W."/>
            <person name="Wang S."/>
            <person name="Wang H."/>
            <person name="Wang A."/>
            <person name="Jiang F."/>
            <person name="Liu H."/>
            <person name="Zhao H."/>
            <person name="Xu D."/>
            <person name="Zhang Y."/>
        </authorList>
    </citation>
    <scope>NUCLEOTIDE SEQUENCE [LARGE SCALE GENOMIC DNA]</scope>
    <source>
        <strain evidence="2">cv. Yunnan</strain>
    </source>
</reference>
<name>A0ACB9J084_9ASTR</name>
<dbReference type="EMBL" id="CM042023">
    <property type="protein sequence ID" value="KAI3813878.1"/>
    <property type="molecule type" value="Genomic_DNA"/>
</dbReference>
<comment type="caution">
    <text evidence="1">The sequence shown here is derived from an EMBL/GenBank/DDBJ whole genome shotgun (WGS) entry which is preliminary data.</text>
</comment>